<keyword evidence="3" id="KW-0378">Hydrolase</keyword>
<dbReference type="Proteomes" id="UP000199079">
    <property type="component" value="Unassembled WGS sequence"/>
</dbReference>
<evidence type="ECO:0000256" key="2">
    <source>
        <dbReference type="ARBA" id="ARBA00022723"/>
    </source>
</evidence>
<name>A0A1H3NX78_9EURY</name>
<sequence>MSDQSPEPFRYDAQVDPGEKRQFRYEVGETYLGDPVEIPVTIINGQHAGPRVFLTAGIHGDELNGVKVLQEVAARFSPAEVHGTLVCLHVVNVPGFQTQQRDIPIYDQDLNRSFPGREGSNTAGRMAHQVYSRFIQQCDLGIDFHTSTRNRTTMFHVRADTSAPEVQRLAEAFGANVVLAGAGDVGSLRTVATADGIPTITVEMGKAHRFQRPLIDRGNVGVENVLAEYDVLPEATVAEPAWRKVLGGDQEKRWLRADTGGLVEMEWGPTPLVHEGDSICTVSDHFSTEEHIVEAPFTGILVGVLENPVALPGHPLCHLARIDTETHTEIEAEIDRGEFDGYRAFGLRWMGDGEEAE</sequence>
<dbReference type="InterPro" id="IPR055438">
    <property type="entry name" value="AstE_AspA_cat"/>
</dbReference>
<dbReference type="Gene3D" id="3.40.630.10">
    <property type="entry name" value="Zn peptidases"/>
    <property type="match status" value="1"/>
</dbReference>
<dbReference type="OrthoDB" id="254740at2157"/>
<evidence type="ECO:0000313" key="7">
    <source>
        <dbReference type="Proteomes" id="UP000199079"/>
    </source>
</evidence>
<evidence type="ECO:0000256" key="1">
    <source>
        <dbReference type="ARBA" id="ARBA00001947"/>
    </source>
</evidence>
<evidence type="ECO:0000313" key="6">
    <source>
        <dbReference type="EMBL" id="SDY93418.1"/>
    </source>
</evidence>
<dbReference type="RefSeq" id="WP_092735290.1">
    <property type="nucleotide sequence ID" value="NZ_FNPC01000016.1"/>
</dbReference>
<proteinExistence type="predicted"/>
<reference evidence="7" key="1">
    <citation type="submission" date="2016-10" db="EMBL/GenBank/DDBJ databases">
        <authorList>
            <person name="Varghese N."/>
            <person name="Submissions S."/>
        </authorList>
    </citation>
    <scope>NUCLEOTIDE SEQUENCE [LARGE SCALE GENOMIC DNA]</scope>
    <source>
        <strain evidence="7">DC30,IBRC 10041,KCTC 4046</strain>
    </source>
</reference>
<dbReference type="GO" id="GO:0016811">
    <property type="term" value="F:hydrolase activity, acting on carbon-nitrogen (but not peptide) bonds, in linear amides"/>
    <property type="evidence" value="ECO:0007669"/>
    <property type="project" value="InterPro"/>
</dbReference>
<dbReference type="GO" id="GO:0016788">
    <property type="term" value="F:hydrolase activity, acting on ester bonds"/>
    <property type="evidence" value="ECO:0007669"/>
    <property type="project" value="InterPro"/>
</dbReference>
<protein>
    <recommendedName>
        <fullName evidence="5">Succinylglutamate desuccinylase/Aspartoacylase catalytic domain-containing protein</fullName>
    </recommendedName>
</protein>
<gene>
    <name evidence="6" type="ORF">SAMN05216564_11623</name>
</gene>
<feature type="domain" description="Succinylglutamate desuccinylase/Aspartoacylase catalytic" evidence="5">
    <location>
        <begin position="48"/>
        <end position="228"/>
    </location>
</feature>
<accession>A0A1H3NX78</accession>
<dbReference type="AlphaFoldDB" id="A0A1H3NX78"/>
<evidence type="ECO:0000256" key="4">
    <source>
        <dbReference type="ARBA" id="ARBA00022833"/>
    </source>
</evidence>
<keyword evidence="4" id="KW-0862">Zinc</keyword>
<dbReference type="InterPro" id="IPR043795">
    <property type="entry name" value="N-alpha-Ac-DABA-like"/>
</dbReference>
<dbReference type="PANTHER" id="PTHR37326">
    <property type="entry name" value="BLL3975 PROTEIN"/>
    <property type="match status" value="1"/>
</dbReference>
<dbReference type="PIRSF" id="PIRSF039012">
    <property type="entry name" value="ASP"/>
    <property type="match status" value="1"/>
</dbReference>
<evidence type="ECO:0000259" key="5">
    <source>
        <dbReference type="Pfam" id="PF24827"/>
    </source>
</evidence>
<dbReference type="Pfam" id="PF24827">
    <property type="entry name" value="AstE_AspA_cat"/>
    <property type="match status" value="1"/>
</dbReference>
<dbReference type="GO" id="GO:0046872">
    <property type="term" value="F:metal ion binding"/>
    <property type="evidence" value="ECO:0007669"/>
    <property type="project" value="UniProtKB-KW"/>
</dbReference>
<keyword evidence="7" id="KW-1185">Reference proteome</keyword>
<comment type="cofactor">
    <cofactor evidence="1">
        <name>Zn(2+)</name>
        <dbReference type="ChEBI" id="CHEBI:29105"/>
    </cofactor>
</comment>
<keyword evidence="2" id="KW-0479">Metal-binding</keyword>
<dbReference type="EMBL" id="FNPC01000016">
    <property type="protein sequence ID" value="SDY93418.1"/>
    <property type="molecule type" value="Genomic_DNA"/>
</dbReference>
<dbReference type="PANTHER" id="PTHR37326:SF1">
    <property type="entry name" value="BLL3975 PROTEIN"/>
    <property type="match status" value="1"/>
</dbReference>
<dbReference type="InterPro" id="IPR053138">
    <property type="entry name" value="N-alpha-Ac-DABA_deacetylase"/>
</dbReference>
<dbReference type="CDD" id="cd06251">
    <property type="entry name" value="M14_ASTE_ASPA-like"/>
    <property type="match status" value="1"/>
</dbReference>
<evidence type="ECO:0000256" key="3">
    <source>
        <dbReference type="ARBA" id="ARBA00022801"/>
    </source>
</evidence>
<organism evidence="6 7">
    <name type="scientific">Halopenitus persicus</name>
    <dbReference type="NCBI Taxonomy" id="1048396"/>
    <lineage>
        <taxon>Archaea</taxon>
        <taxon>Methanobacteriati</taxon>
        <taxon>Methanobacteriota</taxon>
        <taxon>Stenosarchaea group</taxon>
        <taxon>Halobacteria</taxon>
        <taxon>Halobacteriales</taxon>
        <taxon>Haloferacaceae</taxon>
        <taxon>Halopenitus</taxon>
    </lineage>
</organism>
<dbReference type="SUPFAM" id="SSF53187">
    <property type="entry name" value="Zn-dependent exopeptidases"/>
    <property type="match status" value="1"/>
</dbReference>